<dbReference type="InterPro" id="IPR001107">
    <property type="entry name" value="Band_7"/>
</dbReference>
<evidence type="ECO:0000313" key="5">
    <source>
        <dbReference type="EMBL" id="TMQ55629.1"/>
    </source>
</evidence>
<comment type="subcellular location">
    <subcellularLocation>
        <location evidence="1">Membrane</location>
    </subcellularLocation>
</comment>
<dbReference type="PANTHER" id="PTHR23222:SF1">
    <property type="entry name" value="PROHIBITIN-2"/>
    <property type="match status" value="1"/>
</dbReference>
<accession>A0A538SW61</accession>
<dbReference type="GO" id="GO:0016020">
    <property type="term" value="C:membrane"/>
    <property type="evidence" value="ECO:0007669"/>
    <property type="project" value="UniProtKB-SubCell"/>
</dbReference>
<evidence type="ECO:0000259" key="4">
    <source>
        <dbReference type="SMART" id="SM00244"/>
    </source>
</evidence>
<proteinExistence type="predicted"/>
<comment type="caution">
    <text evidence="5">The sequence shown here is derived from an EMBL/GenBank/DDBJ whole genome shotgun (WGS) entry which is preliminary data.</text>
</comment>
<evidence type="ECO:0000313" key="6">
    <source>
        <dbReference type="Proteomes" id="UP000319829"/>
    </source>
</evidence>
<dbReference type="PROSITE" id="PS51257">
    <property type="entry name" value="PROKAR_LIPOPROTEIN"/>
    <property type="match status" value="1"/>
</dbReference>
<dbReference type="AlphaFoldDB" id="A0A538SW61"/>
<feature type="domain" description="Band 7" evidence="4">
    <location>
        <begin position="19"/>
        <end position="182"/>
    </location>
</feature>
<protein>
    <submittedName>
        <fullName evidence="5">Prohibitin family protein</fullName>
    </submittedName>
</protein>
<dbReference type="Proteomes" id="UP000319829">
    <property type="component" value="Unassembled WGS sequence"/>
</dbReference>
<dbReference type="InterPro" id="IPR000163">
    <property type="entry name" value="Prohibitin"/>
</dbReference>
<dbReference type="GO" id="GO:0007005">
    <property type="term" value="P:mitochondrion organization"/>
    <property type="evidence" value="ECO:0007669"/>
    <property type="project" value="TreeGrafter"/>
</dbReference>
<evidence type="ECO:0000256" key="2">
    <source>
        <dbReference type="ARBA" id="ARBA00023136"/>
    </source>
</evidence>
<dbReference type="CDD" id="cd03401">
    <property type="entry name" value="SPFH_prohibitin"/>
    <property type="match status" value="1"/>
</dbReference>
<feature type="chain" id="PRO_5021811144" evidence="3">
    <location>
        <begin position="23"/>
        <end position="262"/>
    </location>
</feature>
<dbReference type="SUPFAM" id="SSF117892">
    <property type="entry name" value="Band 7/SPFH domain"/>
    <property type="match status" value="1"/>
</dbReference>
<gene>
    <name evidence="5" type="ORF">E6K74_02655</name>
</gene>
<dbReference type="PANTHER" id="PTHR23222">
    <property type="entry name" value="PROHIBITIN"/>
    <property type="match status" value="1"/>
</dbReference>
<keyword evidence="2" id="KW-0472">Membrane</keyword>
<dbReference type="Pfam" id="PF01145">
    <property type="entry name" value="Band_7"/>
    <property type="match status" value="1"/>
</dbReference>
<name>A0A538SW61_UNCEI</name>
<reference evidence="5 6" key="1">
    <citation type="journal article" date="2019" name="Nat. Microbiol.">
        <title>Mediterranean grassland soil C-N compound turnover is dependent on rainfall and depth, and is mediated by genomically divergent microorganisms.</title>
        <authorList>
            <person name="Diamond S."/>
            <person name="Andeer P.F."/>
            <person name="Li Z."/>
            <person name="Crits-Christoph A."/>
            <person name="Burstein D."/>
            <person name="Anantharaman K."/>
            <person name="Lane K.R."/>
            <person name="Thomas B.C."/>
            <person name="Pan C."/>
            <person name="Northen T.R."/>
            <person name="Banfield J.F."/>
        </authorList>
    </citation>
    <scope>NUCLEOTIDE SEQUENCE [LARGE SCALE GENOMIC DNA]</scope>
    <source>
        <strain evidence="5">WS_4</strain>
    </source>
</reference>
<evidence type="ECO:0000256" key="1">
    <source>
        <dbReference type="ARBA" id="ARBA00004370"/>
    </source>
</evidence>
<dbReference type="Gene3D" id="3.30.479.30">
    <property type="entry name" value="Band 7 domain"/>
    <property type="match status" value="1"/>
</dbReference>
<dbReference type="InterPro" id="IPR036013">
    <property type="entry name" value="Band_7/SPFH_dom_sf"/>
</dbReference>
<feature type="signal peptide" evidence="3">
    <location>
        <begin position="1"/>
        <end position="22"/>
    </location>
</feature>
<sequence>MEVKVKRFLGFALVLAISAGCAAVPPQHVGVLDTFGKVHDETWAPGLHAWAPWLGVHRINCRTLQEEEQTTTPTGEGLLVGLDVSVVYHANPDKAAEIFSRYGGLAGIEANVLQPEFRSTIRDVTAGFNAVDLYSGRRQEVSASMLNELRKRLEGRGITVEAVLLRNVKMPKQVSDAVEMKLAADQKAQQMEFVLRKEKSEAERKRIEAGGIADFQRIVTAGITPGLLTWKGIEATEKLAESSNSKFIVIGGRNGLPLILNP</sequence>
<organism evidence="5 6">
    <name type="scientific">Eiseniibacteriota bacterium</name>
    <dbReference type="NCBI Taxonomy" id="2212470"/>
    <lineage>
        <taxon>Bacteria</taxon>
        <taxon>Candidatus Eiseniibacteriota</taxon>
    </lineage>
</organism>
<keyword evidence="3" id="KW-0732">Signal</keyword>
<dbReference type="EMBL" id="VBOU01000017">
    <property type="protein sequence ID" value="TMQ55629.1"/>
    <property type="molecule type" value="Genomic_DNA"/>
</dbReference>
<dbReference type="SMART" id="SM00244">
    <property type="entry name" value="PHB"/>
    <property type="match status" value="1"/>
</dbReference>
<evidence type="ECO:0000256" key="3">
    <source>
        <dbReference type="SAM" id="SignalP"/>
    </source>
</evidence>